<evidence type="ECO:0000259" key="2">
    <source>
        <dbReference type="SMART" id="SM01080"/>
    </source>
</evidence>
<dbReference type="AlphaFoldDB" id="A0A075KBC1"/>
<dbReference type="Pfam" id="PF05226">
    <property type="entry name" value="CHASE2"/>
    <property type="match status" value="1"/>
</dbReference>
<keyword evidence="4" id="KW-1185">Reference proteome</keyword>
<keyword evidence="1" id="KW-0812">Transmembrane</keyword>
<evidence type="ECO:0000313" key="3">
    <source>
        <dbReference type="EMBL" id="AIF49513.1"/>
    </source>
</evidence>
<dbReference type="InterPro" id="IPR007890">
    <property type="entry name" value="CHASE2"/>
</dbReference>
<dbReference type="Proteomes" id="UP000027987">
    <property type="component" value="Chromosome"/>
</dbReference>
<feature type="transmembrane region" description="Helical" evidence="1">
    <location>
        <begin position="349"/>
        <end position="369"/>
    </location>
</feature>
<dbReference type="STRING" id="1217721.HY57_20730"/>
<organism evidence="3 4">
    <name type="scientific">Dyella japonica A8</name>
    <dbReference type="NCBI Taxonomy" id="1217721"/>
    <lineage>
        <taxon>Bacteria</taxon>
        <taxon>Pseudomonadati</taxon>
        <taxon>Pseudomonadota</taxon>
        <taxon>Gammaproteobacteria</taxon>
        <taxon>Lysobacterales</taxon>
        <taxon>Rhodanobacteraceae</taxon>
        <taxon>Dyella</taxon>
    </lineage>
</organism>
<keyword evidence="1" id="KW-1133">Transmembrane helix</keyword>
<proteinExistence type="predicted"/>
<dbReference type="SMART" id="SM01080">
    <property type="entry name" value="CHASE2"/>
    <property type="match status" value="1"/>
</dbReference>
<protein>
    <submittedName>
        <fullName evidence="3">Diguanylate cyclase</fullName>
    </submittedName>
</protein>
<sequence length="401" mass="43105">MPLLKRALAWVVGFAAAVLLLASGVMQPLDNAFYDMHMRHWSYSTSDQVVIIAIDPQSLASIGNWPWPRSVHAELVRRLTEAGVRGIGMDVTMAEADVGHPDNDRVYAEAIHDNGHVVMPVFAEAAELGGVLEEVLPTPAIARSAAALGHVDASKDPDGITRGVYLKAGLGQPQWPALALALYDMGTPSPLHPLPGLRQPEGTARSPYEWIRDDYVLIRFANAAGAFNQVSYVDVLRGRVPGALLKGRWVLIGATAAGLGDQLATAASGANSPMPGVEYQANILESLHGGRLITPLNLPAQLLFGSLLLALPLAVYGLPGLRRTRMLALLTLLSIPLVSLLLLRAGNLWWPPAGWMAIIAAGLMLHAALRRLERRRERRLAPVPDAAWWPSLASTRQGDAS</sequence>
<keyword evidence="1" id="KW-0472">Membrane</keyword>
<accession>A0A075KBC1</accession>
<feature type="transmembrane region" description="Helical" evidence="1">
    <location>
        <begin position="298"/>
        <end position="319"/>
    </location>
</feature>
<feature type="transmembrane region" description="Helical" evidence="1">
    <location>
        <begin position="326"/>
        <end position="343"/>
    </location>
</feature>
<dbReference type="EMBL" id="CP008884">
    <property type="protein sequence ID" value="AIF49513.1"/>
    <property type="molecule type" value="Genomic_DNA"/>
</dbReference>
<reference evidence="3 4" key="1">
    <citation type="submission" date="2014-07" db="EMBL/GenBank/DDBJ databases">
        <title>Complete Genome Sequence of Dyella japonica Strain A8 Isolated from Malaysian Tropical Soil.</title>
        <authorList>
            <person name="Hui R.K.H."/>
            <person name="Chen J.-W."/>
            <person name="Chan K.-G."/>
            <person name="Leung F.C.C."/>
        </authorList>
    </citation>
    <scope>NUCLEOTIDE SEQUENCE [LARGE SCALE GENOMIC DNA]</scope>
    <source>
        <strain evidence="3 4">A8</strain>
    </source>
</reference>
<evidence type="ECO:0000313" key="4">
    <source>
        <dbReference type="Proteomes" id="UP000027987"/>
    </source>
</evidence>
<evidence type="ECO:0000256" key="1">
    <source>
        <dbReference type="SAM" id="Phobius"/>
    </source>
</evidence>
<gene>
    <name evidence="3" type="ORF">HY57_20730</name>
</gene>
<feature type="domain" description="CHASE2" evidence="2">
    <location>
        <begin position="26"/>
        <end position="315"/>
    </location>
</feature>
<dbReference type="HOGENOM" id="CLU_741460_0_0_6"/>
<dbReference type="KEGG" id="dja:HY57_20730"/>
<dbReference type="PATRIC" id="fig|1217721.7.peg.4247"/>
<name>A0A075KBC1_9GAMM</name>